<protein>
    <submittedName>
        <fullName evidence="7">Uncharacterized protein</fullName>
    </submittedName>
</protein>
<dbReference type="Proteomes" id="UP000663889">
    <property type="component" value="Unassembled WGS sequence"/>
</dbReference>
<accession>A0A818RQZ5</accession>
<evidence type="ECO:0000313" key="4">
    <source>
        <dbReference type="EMBL" id="CAF1130934.1"/>
    </source>
</evidence>
<comment type="similarity">
    <text evidence="1">Belongs to the CFAP97 family.</text>
</comment>
<dbReference type="EMBL" id="CAJNOH010000823">
    <property type="protein sequence ID" value="CAF1130934.1"/>
    <property type="molecule type" value="Genomic_DNA"/>
</dbReference>
<evidence type="ECO:0000313" key="8">
    <source>
        <dbReference type="Proteomes" id="UP000663823"/>
    </source>
</evidence>
<dbReference type="EMBL" id="CAJNOO010000669">
    <property type="protein sequence ID" value="CAF1006619.1"/>
    <property type="molecule type" value="Genomic_DNA"/>
</dbReference>
<dbReference type="AlphaFoldDB" id="A0A818RQZ5"/>
<comment type="caution">
    <text evidence="7">The sequence shown here is derived from an EMBL/GenBank/DDBJ whole genome shotgun (WGS) entry which is preliminary data.</text>
</comment>
<organism evidence="7 8">
    <name type="scientific">Rotaria sordida</name>
    <dbReference type="NCBI Taxonomy" id="392033"/>
    <lineage>
        <taxon>Eukaryota</taxon>
        <taxon>Metazoa</taxon>
        <taxon>Spiralia</taxon>
        <taxon>Gnathifera</taxon>
        <taxon>Rotifera</taxon>
        <taxon>Eurotatoria</taxon>
        <taxon>Bdelloidea</taxon>
        <taxon>Philodinida</taxon>
        <taxon>Philodinidae</taxon>
        <taxon>Rotaria</taxon>
    </lineage>
</organism>
<dbReference type="Proteomes" id="UP000663854">
    <property type="component" value="Unassembled WGS sequence"/>
</dbReference>
<keyword evidence="9" id="KW-1185">Reference proteome</keyword>
<dbReference type="OrthoDB" id="10004875at2759"/>
<sequence>MPEYSTLSRFSVIQLKSEVRKQRAHLDRISEMQRHSGIDNSAPLRFPHLHQSFLKQLNEKRQEIDKENETKSKKLVNIMITKTKHPPPPNQPKSQIHRNQKIHLSQNNIEYHERIINVKSSYDAREWEKEYQRHKGYLRIGKDNKVFTPLEIGINRRRTTKMNSLMNSKRTTPSSSTINTIKKYDQNNRI</sequence>
<dbReference type="EMBL" id="CAJOAX010000824">
    <property type="protein sequence ID" value="CAF3655238.1"/>
    <property type="molecule type" value="Genomic_DNA"/>
</dbReference>
<dbReference type="Proteomes" id="UP000663874">
    <property type="component" value="Unassembled WGS sequence"/>
</dbReference>
<dbReference type="EMBL" id="CAJNOL010001410">
    <property type="protein sequence ID" value="CAF1353729.1"/>
    <property type="molecule type" value="Genomic_DNA"/>
</dbReference>
<reference evidence="7" key="1">
    <citation type="submission" date="2021-02" db="EMBL/GenBank/DDBJ databases">
        <authorList>
            <person name="Nowell W R."/>
        </authorList>
    </citation>
    <scope>NUCLEOTIDE SEQUENCE</scope>
</reference>
<dbReference type="EMBL" id="CAJNOU010000684">
    <property type="protein sequence ID" value="CAF1064595.1"/>
    <property type="molecule type" value="Genomic_DNA"/>
</dbReference>
<evidence type="ECO:0000313" key="5">
    <source>
        <dbReference type="EMBL" id="CAF1353729.1"/>
    </source>
</evidence>
<evidence type="ECO:0000313" key="6">
    <source>
        <dbReference type="EMBL" id="CAF3619515.1"/>
    </source>
</evidence>
<evidence type="ECO:0000313" key="3">
    <source>
        <dbReference type="EMBL" id="CAF1064595.1"/>
    </source>
</evidence>
<evidence type="ECO:0000256" key="1">
    <source>
        <dbReference type="ARBA" id="ARBA00008315"/>
    </source>
</evidence>
<evidence type="ECO:0000313" key="2">
    <source>
        <dbReference type="EMBL" id="CAF1006619.1"/>
    </source>
</evidence>
<evidence type="ECO:0000313" key="9">
    <source>
        <dbReference type="Proteomes" id="UP000663870"/>
    </source>
</evidence>
<dbReference type="Pfam" id="PF13879">
    <property type="entry name" value="Hmw_CFAP97"/>
    <property type="match status" value="1"/>
</dbReference>
<gene>
    <name evidence="6" type="ORF">FNK824_LOCUS4333</name>
    <name evidence="5" type="ORF">JXQ802_LOCUS32234</name>
    <name evidence="7" type="ORF">OTI717_LOCUS9597</name>
    <name evidence="4" type="ORF">PYM288_LOCUS21208</name>
    <name evidence="2" type="ORF">RFH988_LOCUS14450</name>
    <name evidence="3" type="ORF">SEV965_LOCUS14026</name>
</gene>
<name>A0A818RQZ5_9BILA</name>
<dbReference type="Proteomes" id="UP000663870">
    <property type="component" value="Unassembled WGS sequence"/>
</dbReference>
<dbReference type="InterPro" id="IPR029488">
    <property type="entry name" value="Hmw/CFAP97"/>
</dbReference>
<evidence type="ECO:0000313" key="7">
    <source>
        <dbReference type="EMBL" id="CAF3655238.1"/>
    </source>
</evidence>
<dbReference type="EMBL" id="CAJOBE010000313">
    <property type="protein sequence ID" value="CAF3619515.1"/>
    <property type="molecule type" value="Genomic_DNA"/>
</dbReference>
<dbReference type="Proteomes" id="UP000663823">
    <property type="component" value="Unassembled WGS sequence"/>
</dbReference>
<proteinExistence type="inferred from homology"/>
<dbReference type="Proteomes" id="UP000663882">
    <property type="component" value="Unassembled WGS sequence"/>
</dbReference>